<dbReference type="PROSITE" id="PS51257">
    <property type="entry name" value="PROKAR_LIPOPROTEIN"/>
    <property type="match status" value="1"/>
</dbReference>
<protein>
    <recommendedName>
        <fullName evidence="4">Lipoprotein</fullName>
    </recommendedName>
</protein>
<dbReference type="RefSeq" id="WP_234810176.1">
    <property type="nucleotide sequence ID" value="NZ_AP022560.1"/>
</dbReference>
<organism evidence="2 3">
    <name type="scientific">Mycolicibacterium moriokaense</name>
    <dbReference type="NCBI Taxonomy" id="39691"/>
    <lineage>
        <taxon>Bacteria</taxon>
        <taxon>Bacillati</taxon>
        <taxon>Actinomycetota</taxon>
        <taxon>Actinomycetes</taxon>
        <taxon>Mycobacteriales</taxon>
        <taxon>Mycobacteriaceae</taxon>
        <taxon>Mycolicibacterium</taxon>
    </lineage>
</organism>
<keyword evidence="1" id="KW-0732">Signal</keyword>
<feature type="chain" id="PRO_5042150791" description="Lipoprotein" evidence="1">
    <location>
        <begin position="26"/>
        <end position="145"/>
    </location>
</feature>
<keyword evidence="3" id="KW-1185">Reference proteome</keyword>
<feature type="signal peptide" evidence="1">
    <location>
        <begin position="1"/>
        <end position="25"/>
    </location>
</feature>
<dbReference type="KEGG" id="mmor:MMOR_09340"/>
<evidence type="ECO:0000313" key="3">
    <source>
        <dbReference type="Proteomes" id="UP000466681"/>
    </source>
</evidence>
<sequence length="145" mass="15814">MTKLWIAVAALVLALAGCDSRPAQAGPIEAGLDQEFVLHGGQEAMIQGADLRLRFTDVLEDSRCPTQVECFWTGQARISVEVEQGQRVPTTIEFNTNPAPGQNKQAVQVGDYIVELKSLDPYPQTPDDRPALTTYSAMLLVRKSA</sequence>
<evidence type="ECO:0008006" key="4">
    <source>
        <dbReference type="Google" id="ProtNLM"/>
    </source>
</evidence>
<gene>
    <name evidence="2" type="ORF">MMOR_09340</name>
</gene>
<reference evidence="2 3" key="1">
    <citation type="journal article" date="2019" name="Emerg. Microbes Infect.">
        <title>Comprehensive subspecies identification of 175 nontuberculous mycobacteria species based on 7547 genomic profiles.</title>
        <authorList>
            <person name="Matsumoto Y."/>
            <person name="Kinjo T."/>
            <person name="Motooka D."/>
            <person name="Nabeya D."/>
            <person name="Jung N."/>
            <person name="Uechi K."/>
            <person name="Horii T."/>
            <person name="Iida T."/>
            <person name="Fujita J."/>
            <person name="Nakamura S."/>
        </authorList>
    </citation>
    <scope>NUCLEOTIDE SEQUENCE [LARGE SCALE GENOMIC DNA]</scope>
    <source>
        <strain evidence="2 3">JCM 6375</strain>
    </source>
</reference>
<evidence type="ECO:0000313" key="2">
    <source>
        <dbReference type="EMBL" id="BBW99997.1"/>
    </source>
</evidence>
<dbReference type="AlphaFoldDB" id="A0AAD1H704"/>
<dbReference type="Proteomes" id="UP000466681">
    <property type="component" value="Chromosome"/>
</dbReference>
<evidence type="ECO:0000256" key="1">
    <source>
        <dbReference type="SAM" id="SignalP"/>
    </source>
</evidence>
<dbReference type="EMBL" id="AP022560">
    <property type="protein sequence ID" value="BBW99997.1"/>
    <property type="molecule type" value="Genomic_DNA"/>
</dbReference>
<proteinExistence type="predicted"/>
<accession>A0AAD1H704</accession>
<name>A0AAD1H704_9MYCO</name>